<evidence type="ECO:0000259" key="1">
    <source>
        <dbReference type="Pfam" id="PF11706"/>
    </source>
</evidence>
<keyword evidence="3" id="KW-1185">Reference proteome</keyword>
<dbReference type="EMBL" id="BJZR01000110">
    <property type="protein sequence ID" value="GEO93376.1"/>
    <property type="molecule type" value="Genomic_DNA"/>
</dbReference>
<protein>
    <recommendedName>
        <fullName evidence="1">Zinc finger CGNR domain-containing protein</fullName>
    </recommendedName>
</protein>
<dbReference type="Gene3D" id="1.10.3300.10">
    <property type="entry name" value="Jann2411-like domain"/>
    <property type="match status" value="1"/>
</dbReference>
<proteinExistence type="predicted"/>
<accession>A0ABQ0X6X3</accession>
<gene>
    <name evidence="2" type="ORF">KFL01_26820</name>
</gene>
<evidence type="ECO:0000313" key="2">
    <source>
        <dbReference type="EMBL" id="GEO93376.1"/>
    </source>
</evidence>
<dbReference type="InterPro" id="IPR021005">
    <property type="entry name" value="Znf_CGNR"/>
</dbReference>
<name>A0ABQ0X6X3_9MICC</name>
<dbReference type="Proteomes" id="UP000321155">
    <property type="component" value="Unassembled WGS sequence"/>
</dbReference>
<dbReference type="InterPro" id="IPR010852">
    <property type="entry name" value="ABATE"/>
</dbReference>
<dbReference type="InterPro" id="IPR023286">
    <property type="entry name" value="ABATE_dom_sf"/>
</dbReference>
<dbReference type="RefSeq" id="WP_083529422.1">
    <property type="nucleotide sequence ID" value="NZ_BJZR01000110.1"/>
</dbReference>
<feature type="domain" description="Zinc finger CGNR" evidence="1">
    <location>
        <begin position="137"/>
        <end position="178"/>
    </location>
</feature>
<sequence>MPLLVPQLPIQLVVELINEWATPPQEVSTRPWNGYPGPDSAPRRKLMDIWPSSITEPDDRSIAHACDDVYPIFTAPWPNATANHLNNAIVGARLSPRVDAGDDSVHLHWSIEHPERLMSAMLVASLLGHVNQAPQDRFGTCESTTCADVLVDQSPTHTKHFCSPRCQTRERVRAHRSRGAD</sequence>
<dbReference type="SUPFAM" id="SSF160904">
    <property type="entry name" value="Jann2411-like"/>
    <property type="match status" value="1"/>
</dbReference>
<organism evidence="2 3">
    <name type="scientific">Kocuria flava</name>
    <dbReference type="NCBI Taxonomy" id="446860"/>
    <lineage>
        <taxon>Bacteria</taxon>
        <taxon>Bacillati</taxon>
        <taxon>Actinomycetota</taxon>
        <taxon>Actinomycetes</taxon>
        <taxon>Micrococcales</taxon>
        <taxon>Micrococcaceae</taxon>
        <taxon>Kocuria</taxon>
    </lineage>
</organism>
<dbReference type="Pfam" id="PF11706">
    <property type="entry name" value="zf-CGNR"/>
    <property type="match status" value="1"/>
</dbReference>
<reference evidence="2 3" key="1">
    <citation type="submission" date="2019-07" db="EMBL/GenBank/DDBJ databases">
        <title>Whole genome shotgun sequence of Kocuria flava NBRC 107626.</title>
        <authorList>
            <person name="Hosoyama A."/>
            <person name="Uohara A."/>
            <person name="Ohji S."/>
            <person name="Ichikawa N."/>
        </authorList>
    </citation>
    <scope>NUCLEOTIDE SEQUENCE [LARGE SCALE GENOMIC DNA]</scope>
    <source>
        <strain evidence="2 3">NBRC 107626</strain>
    </source>
</reference>
<evidence type="ECO:0000313" key="3">
    <source>
        <dbReference type="Proteomes" id="UP000321155"/>
    </source>
</evidence>
<comment type="caution">
    <text evidence="2">The sequence shown here is derived from an EMBL/GenBank/DDBJ whole genome shotgun (WGS) entry which is preliminary data.</text>
</comment>
<dbReference type="PANTHER" id="PTHR35525">
    <property type="entry name" value="BLL6575 PROTEIN"/>
    <property type="match status" value="1"/>
</dbReference>
<dbReference type="PANTHER" id="PTHR35525:SF3">
    <property type="entry name" value="BLL6575 PROTEIN"/>
    <property type="match status" value="1"/>
</dbReference>